<sequence>MNYRIWSARAAVCFGPLVVAQVVARNWGAWEPWAYWVDDMVAAALLIAGGAFAMAADTTTNSRALTGAWGFTLATLWVSMIRMMETTAIEAPTPIWLITLTLILFLGSIAGGVGSLPSKRVAAISKPAARPKPRSSGGGKSRSRSKAS</sequence>
<keyword evidence="2" id="KW-0812">Transmembrane</keyword>
<feature type="region of interest" description="Disordered" evidence="1">
    <location>
        <begin position="123"/>
        <end position="148"/>
    </location>
</feature>
<evidence type="ECO:0000313" key="3">
    <source>
        <dbReference type="EMBL" id="MDQ0464087.1"/>
    </source>
</evidence>
<feature type="transmembrane region" description="Helical" evidence="2">
    <location>
        <begin position="64"/>
        <end position="83"/>
    </location>
</feature>
<gene>
    <name evidence="3" type="ORF">QO010_001858</name>
</gene>
<name>A0ABU0ISZ2_9CAUL</name>
<protein>
    <recommendedName>
        <fullName evidence="5">Holin</fullName>
    </recommendedName>
</protein>
<dbReference type="RefSeq" id="WP_307348481.1">
    <property type="nucleotide sequence ID" value="NZ_JAUSVS010000002.1"/>
</dbReference>
<proteinExistence type="predicted"/>
<reference evidence="3 4" key="1">
    <citation type="submission" date="2023-07" db="EMBL/GenBank/DDBJ databases">
        <title>Genomic Encyclopedia of Type Strains, Phase IV (KMG-IV): sequencing the most valuable type-strain genomes for metagenomic binning, comparative biology and taxonomic classification.</title>
        <authorList>
            <person name="Goeker M."/>
        </authorList>
    </citation>
    <scope>NUCLEOTIDE SEQUENCE [LARGE SCALE GENOMIC DNA]</scope>
    <source>
        <strain evidence="3 4">DSM 18695</strain>
    </source>
</reference>
<evidence type="ECO:0000256" key="1">
    <source>
        <dbReference type="SAM" id="MobiDB-lite"/>
    </source>
</evidence>
<dbReference type="Proteomes" id="UP001228905">
    <property type="component" value="Unassembled WGS sequence"/>
</dbReference>
<feature type="transmembrane region" description="Helical" evidence="2">
    <location>
        <begin position="40"/>
        <end position="57"/>
    </location>
</feature>
<accession>A0ABU0ISZ2</accession>
<dbReference type="EMBL" id="JAUSVS010000002">
    <property type="protein sequence ID" value="MDQ0464087.1"/>
    <property type="molecule type" value="Genomic_DNA"/>
</dbReference>
<organism evidence="3 4">
    <name type="scientific">Caulobacter ginsengisoli</name>
    <dbReference type="NCBI Taxonomy" id="400775"/>
    <lineage>
        <taxon>Bacteria</taxon>
        <taxon>Pseudomonadati</taxon>
        <taxon>Pseudomonadota</taxon>
        <taxon>Alphaproteobacteria</taxon>
        <taxon>Caulobacterales</taxon>
        <taxon>Caulobacteraceae</taxon>
        <taxon>Caulobacter</taxon>
    </lineage>
</organism>
<keyword evidence="2" id="KW-1133">Transmembrane helix</keyword>
<keyword evidence="2" id="KW-0472">Membrane</keyword>
<evidence type="ECO:0000256" key="2">
    <source>
        <dbReference type="SAM" id="Phobius"/>
    </source>
</evidence>
<keyword evidence="4" id="KW-1185">Reference proteome</keyword>
<evidence type="ECO:0008006" key="5">
    <source>
        <dbReference type="Google" id="ProtNLM"/>
    </source>
</evidence>
<evidence type="ECO:0000313" key="4">
    <source>
        <dbReference type="Proteomes" id="UP001228905"/>
    </source>
</evidence>
<comment type="caution">
    <text evidence="3">The sequence shown here is derived from an EMBL/GenBank/DDBJ whole genome shotgun (WGS) entry which is preliminary data.</text>
</comment>
<feature type="transmembrane region" description="Helical" evidence="2">
    <location>
        <begin position="95"/>
        <end position="116"/>
    </location>
</feature>